<reference evidence="2 3" key="1">
    <citation type="journal article" date="2019" name="Genome Biol. Evol.">
        <title>Insights into the evolution of the New World diploid cottons (Gossypium, subgenus Houzingenia) based on genome sequencing.</title>
        <authorList>
            <person name="Grover C.E."/>
            <person name="Arick M.A. 2nd"/>
            <person name="Thrash A."/>
            <person name="Conover J.L."/>
            <person name="Sanders W.S."/>
            <person name="Peterson D.G."/>
            <person name="Frelichowski J.E."/>
            <person name="Scheffler J.A."/>
            <person name="Scheffler B.E."/>
            <person name="Wendel J.F."/>
        </authorList>
    </citation>
    <scope>NUCLEOTIDE SEQUENCE [LARGE SCALE GENOMIC DNA]</scope>
    <source>
        <strain evidence="2">4</strain>
        <tissue evidence="2">Leaf</tissue>
    </source>
</reference>
<keyword evidence="3" id="KW-1185">Reference proteome</keyword>
<evidence type="ECO:0000313" key="3">
    <source>
        <dbReference type="Proteomes" id="UP000593574"/>
    </source>
</evidence>
<sequence>MQKASLRELEETSDMAFTTPPTDSDYLLPVTILRLQVVENDRIIPLGRRPAFCSFWRHQTSMLSREPPFQKSKTQLACCTLGFLFSVESSQKVLESDVKLHSLVFISQITLLMILLQQP</sequence>
<dbReference type="Proteomes" id="UP000593574">
    <property type="component" value="Unassembled WGS sequence"/>
</dbReference>
<organism evidence="2 3">
    <name type="scientific">Gossypium laxum</name>
    <dbReference type="NCBI Taxonomy" id="34288"/>
    <lineage>
        <taxon>Eukaryota</taxon>
        <taxon>Viridiplantae</taxon>
        <taxon>Streptophyta</taxon>
        <taxon>Embryophyta</taxon>
        <taxon>Tracheophyta</taxon>
        <taxon>Spermatophyta</taxon>
        <taxon>Magnoliopsida</taxon>
        <taxon>eudicotyledons</taxon>
        <taxon>Gunneridae</taxon>
        <taxon>Pentapetalae</taxon>
        <taxon>rosids</taxon>
        <taxon>malvids</taxon>
        <taxon>Malvales</taxon>
        <taxon>Malvaceae</taxon>
        <taxon>Malvoideae</taxon>
        <taxon>Gossypium</taxon>
    </lineage>
</organism>
<proteinExistence type="predicted"/>
<accession>A0A7J9A0D2</accession>
<dbReference type="EMBL" id="JABEZV010000008">
    <property type="protein sequence ID" value="MBA0717009.1"/>
    <property type="molecule type" value="Genomic_DNA"/>
</dbReference>
<comment type="caution">
    <text evidence="2">The sequence shown here is derived from an EMBL/GenBank/DDBJ whole genome shotgun (WGS) entry which is preliminary data.</text>
</comment>
<gene>
    <name evidence="2" type="ORF">Golax_004858</name>
</gene>
<evidence type="ECO:0000256" key="1">
    <source>
        <dbReference type="SAM" id="MobiDB-lite"/>
    </source>
</evidence>
<protein>
    <submittedName>
        <fullName evidence="2">Uncharacterized protein</fullName>
    </submittedName>
</protein>
<dbReference type="AlphaFoldDB" id="A0A7J9A0D2"/>
<feature type="compositionally biased region" description="Basic and acidic residues" evidence="1">
    <location>
        <begin position="1"/>
        <end position="10"/>
    </location>
</feature>
<feature type="region of interest" description="Disordered" evidence="1">
    <location>
        <begin position="1"/>
        <end position="20"/>
    </location>
</feature>
<name>A0A7J9A0D2_9ROSI</name>
<evidence type="ECO:0000313" key="2">
    <source>
        <dbReference type="EMBL" id="MBA0717009.1"/>
    </source>
</evidence>